<dbReference type="Proteomes" id="UP000075357">
    <property type="component" value="Unassembled WGS sequence"/>
</dbReference>
<dbReference type="Pfam" id="PF00534">
    <property type="entry name" value="Glycos_transf_1"/>
    <property type="match status" value="1"/>
</dbReference>
<evidence type="ECO:0000259" key="4">
    <source>
        <dbReference type="Pfam" id="PF13439"/>
    </source>
</evidence>
<proteinExistence type="predicted"/>
<evidence type="ECO:0000313" key="6">
    <source>
        <dbReference type="Proteomes" id="UP000075357"/>
    </source>
</evidence>
<dbReference type="RefSeq" id="WP_157557029.1">
    <property type="nucleotide sequence ID" value="NZ_LRAD01000030.1"/>
</dbReference>
<gene>
    <name evidence="5" type="primary">cotSA</name>
    <name evidence="5" type="ORF">Mlaev_01374</name>
</gene>
<evidence type="ECO:0000256" key="2">
    <source>
        <dbReference type="ARBA" id="ARBA00022679"/>
    </source>
</evidence>
<feature type="domain" description="Glycosyltransferase subfamily 4-like N-terminal" evidence="4">
    <location>
        <begin position="15"/>
        <end position="133"/>
    </location>
</feature>
<dbReference type="GO" id="GO:0016757">
    <property type="term" value="F:glycosyltransferase activity"/>
    <property type="evidence" value="ECO:0007669"/>
    <property type="project" value="UniProtKB-KW"/>
</dbReference>
<protein>
    <submittedName>
        <fullName evidence="5">Spore coat protein SA</fullName>
        <ecNumber evidence="5">2.4.-.-</ecNumber>
    </submittedName>
</protein>
<sequence>MRVLHVIPSIARSAGGPSEVVRELMPELERRGINVRLITTDKGATEEDMDVLDQENVVVAKSLMARWTFAPGMVPDLWREIGSTHIVHVHSVHTFSSTVAMLIARIRHKPVILQPHGALNQYHIAQRRKLKVGYLRLIDGIGLGAVHSALYSSRIEVIDGSKVLPRIPAKLLPLGIDRRILEIEHVQTDRPQVLFLARLARKKRVDLLLEALASPMLADADLDAIIAGPIDGDLDYDPVSVIEKFHEKRARLVGQVGPEARATLLSSASIYVLPSDDESFGMSVAEAMGAGCAVICSPYVGVAKDAEHAGAVVIADQSAAGLAQSIHHLLSSPEDRETLGHRARRYARDNLTWTNIGEKLVGYYKSTVEAV</sequence>
<dbReference type="SUPFAM" id="SSF53756">
    <property type="entry name" value="UDP-Glycosyltransferase/glycogen phosphorylase"/>
    <property type="match status" value="1"/>
</dbReference>
<keyword evidence="6" id="KW-1185">Reference proteome</keyword>
<dbReference type="PANTHER" id="PTHR45947">
    <property type="entry name" value="SULFOQUINOVOSYL TRANSFERASE SQD2"/>
    <property type="match status" value="1"/>
</dbReference>
<organism evidence="5 6">
    <name type="scientific">Microbacterium laevaniformans</name>
    <dbReference type="NCBI Taxonomy" id="36807"/>
    <lineage>
        <taxon>Bacteria</taxon>
        <taxon>Bacillati</taxon>
        <taxon>Actinomycetota</taxon>
        <taxon>Actinomycetes</taxon>
        <taxon>Micrococcales</taxon>
        <taxon>Microbacteriaceae</taxon>
        <taxon>Microbacterium</taxon>
    </lineage>
</organism>
<dbReference type="InterPro" id="IPR028098">
    <property type="entry name" value="Glyco_trans_4-like_N"/>
</dbReference>
<dbReference type="GO" id="GO:1901137">
    <property type="term" value="P:carbohydrate derivative biosynthetic process"/>
    <property type="evidence" value="ECO:0007669"/>
    <property type="project" value="UniProtKB-ARBA"/>
</dbReference>
<dbReference type="InterPro" id="IPR001296">
    <property type="entry name" value="Glyco_trans_1"/>
</dbReference>
<dbReference type="PATRIC" id="fig|36807.3.peg.1395"/>
<accession>A0A150HFL6</accession>
<name>A0A150HFL6_9MICO</name>
<dbReference type="STRING" id="36807.Mlaev_01374"/>
<keyword evidence="1 5" id="KW-0328">Glycosyltransferase</keyword>
<keyword evidence="5" id="KW-0167">Capsid protein</keyword>
<reference evidence="5 6" key="1">
    <citation type="submission" date="2016-01" db="EMBL/GenBank/DDBJ databases">
        <title>Draft genome sequences of Microbacterium laevaniformans LCDC 91-0039 and the type strain of Microbacterium hominis LCDC 84-209.</title>
        <authorList>
            <person name="Bernier A.-M."/>
            <person name="Bernard K."/>
        </authorList>
    </citation>
    <scope>NUCLEOTIDE SEQUENCE [LARGE SCALE GENOMIC DNA]</scope>
    <source>
        <strain evidence="5 6">LCDC 91-0039</strain>
    </source>
</reference>
<evidence type="ECO:0000259" key="3">
    <source>
        <dbReference type="Pfam" id="PF00534"/>
    </source>
</evidence>
<comment type="caution">
    <text evidence="5">The sequence shown here is derived from an EMBL/GenBank/DDBJ whole genome shotgun (WGS) entry which is preliminary data.</text>
</comment>
<keyword evidence="5" id="KW-0946">Virion</keyword>
<dbReference type="EMBL" id="LRAD01000030">
    <property type="protein sequence ID" value="KXZ60588.1"/>
    <property type="molecule type" value="Genomic_DNA"/>
</dbReference>
<dbReference type="InterPro" id="IPR050194">
    <property type="entry name" value="Glycosyltransferase_grp1"/>
</dbReference>
<evidence type="ECO:0000256" key="1">
    <source>
        <dbReference type="ARBA" id="ARBA00022676"/>
    </source>
</evidence>
<dbReference type="PANTHER" id="PTHR45947:SF13">
    <property type="entry name" value="TRANSFERASE"/>
    <property type="match status" value="1"/>
</dbReference>
<dbReference type="AlphaFoldDB" id="A0A150HFL6"/>
<feature type="domain" description="Glycosyl transferase family 1" evidence="3">
    <location>
        <begin position="184"/>
        <end position="345"/>
    </location>
</feature>
<keyword evidence="2 5" id="KW-0808">Transferase</keyword>
<dbReference type="Pfam" id="PF13439">
    <property type="entry name" value="Glyco_transf_4"/>
    <property type="match status" value="1"/>
</dbReference>
<dbReference type="EC" id="2.4.-.-" evidence="5"/>
<evidence type="ECO:0000313" key="5">
    <source>
        <dbReference type="EMBL" id="KXZ60588.1"/>
    </source>
</evidence>
<dbReference type="Gene3D" id="3.40.50.2000">
    <property type="entry name" value="Glycogen Phosphorylase B"/>
    <property type="match status" value="2"/>
</dbReference>